<keyword evidence="1" id="KW-0904">Protein phosphatase</keyword>
<evidence type="ECO:0000256" key="1">
    <source>
        <dbReference type="ARBA" id="ARBA00022912"/>
    </source>
</evidence>
<dbReference type="GO" id="GO:0004721">
    <property type="term" value="F:phosphoprotein phosphatase activity"/>
    <property type="evidence" value="ECO:0007669"/>
    <property type="project" value="UniProtKB-KW"/>
</dbReference>
<dbReference type="Proteomes" id="UP000030686">
    <property type="component" value="Unassembled WGS sequence"/>
</dbReference>
<evidence type="ECO:0000313" key="2">
    <source>
        <dbReference type="EMBL" id="CDM37202.1"/>
    </source>
</evidence>
<evidence type="ECO:0000313" key="3">
    <source>
        <dbReference type="Proteomes" id="UP000030686"/>
    </source>
</evidence>
<sequence>MGKAGVSRRTVAAHHHKWIQAIDSSTQDLFIHMSNTCDFIDKLASPAPSSLSSLSIDNKPVTDDKPETILVHYDLSISHSPTIIIAYPMRKLRIPPIDASEFVKSKRSVRPSAKFTRQLQTIPKPAYKAYLEDRAALLKERGSLGMSRLRPRPLRGSRLMQWPSRAGRG</sequence>
<dbReference type="CDD" id="cd14498">
    <property type="entry name" value="DSP"/>
    <property type="match status" value="1"/>
</dbReference>
<dbReference type="OrthoDB" id="10252009at2759"/>
<name>W6R5W4_PENRF</name>
<dbReference type="EMBL" id="HG792020">
    <property type="protein sequence ID" value="CDM37202.1"/>
    <property type="molecule type" value="Genomic_DNA"/>
</dbReference>
<reference evidence="2" key="1">
    <citation type="journal article" date="2014" name="Nat. Commun.">
        <title>Multiple recent horizontal transfers of a large genomic region in cheese making fungi.</title>
        <authorList>
            <person name="Cheeseman K."/>
            <person name="Ropars J."/>
            <person name="Renault P."/>
            <person name="Dupont J."/>
            <person name="Gouzy J."/>
            <person name="Branca A."/>
            <person name="Abraham A.L."/>
            <person name="Ceppi M."/>
            <person name="Conseiller E."/>
            <person name="Debuchy R."/>
            <person name="Malagnac F."/>
            <person name="Goarin A."/>
            <person name="Silar P."/>
            <person name="Lacoste S."/>
            <person name="Sallet E."/>
            <person name="Bensimon A."/>
            <person name="Giraud T."/>
            <person name="Brygoo Y."/>
        </authorList>
    </citation>
    <scope>NUCLEOTIDE SEQUENCE [LARGE SCALE GENOMIC DNA]</scope>
    <source>
        <strain evidence="2">FM164</strain>
    </source>
</reference>
<protein>
    <submittedName>
        <fullName evidence="2">Dual specificity protein phosphatase 12</fullName>
    </submittedName>
</protein>
<dbReference type="GO" id="GO:0005737">
    <property type="term" value="C:cytoplasm"/>
    <property type="evidence" value="ECO:0007669"/>
    <property type="project" value="TreeGrafter"/>
</dbReference>
<dbReference type="SUPFAM" id="SSF52799">
    <property type="entry name" value="(Phosphotyrosine protein) phosphatases II"/>
    <property type="match status" value="1"/>
</dbReference>
<dbReference type="STRING" id="1365484.W6R5W4"/>
<dbReference type="AlphaFoldDB" id="W6R5W4"/>
<dbReference type="GO" id="GO:0043409">
    <property type="term" value="P:negative regulation of MAPK cascade"/>
    <property type="evidence" value="ECO:0007669"/>
    <property type="project" value="TreeGrafter"/>
</dbReference>
<organism evidence="2 3">
    <name type="scientific">Penicillium roqueforti (strain FM164)</name>
    <dbReference type="NCBI Taxonomy" id="1365484"/>
    <lineage>
        <taxon>Eukaryota</taxon>
        <taxon>Fungi</taxon>
        <taxon>Dikarya</taxon>
        <taxon>Ascomycota</taxon>
        <taxon>Pezizomycotina</taxon>
        <taxon>Eurotiomycetes</taxon>
        <taxon>Eurotiomycetidae</taxon>
        <taxon>Eurotiales</taxon>
        <taxon>Aspergillaceae</taxon>
        <taxon>Penicillium</taxon>
    </lineage>
</organism>
<accession>W6R5W4</accession>
<keyword evidence="3" id="KW-1185">Reference proteome</keyword>
<dbReference type="PANTHER" id="PTHR10159">
    <property type="entry name" value="DUAL SPECIFICITY PROTEIN PHOSPHATASE"/>
    <property type="match status" value="1"/>
</dbReference>
<dbReference type="Gene3D" id="3.90.190.10">
    <property type="entry name" value="Protein tyrosine phosphatase superfamily"/>
    <property type="match status" value="1"/>
</dbReference>
<gene>
    <name evidence="2" type="ORF">PROQFM164_S06g000163</name>
</gene>
<dbReference type="PANTHER" id="PTHR10159:SF519">
    <property type="entry name" value="DUAL SPECIFICITY PROTEIN PHOSPHATASE MPK3"/>
    <property type="match status" value="1"/>
</dbReference>
<keyword evidence="1" id="KW-0378">Hydrolase</keyword>
<dbReference type="InterPro" id="IPR029021">
    <property type="entry name" value="Prot-tyrosine_phosphatase-like"/>
</dbReference>
<proteinExistence type="predicted"/>